<evidence type="ECO:0000256" key="2">
    <source>
        <dbReference type="ARBA" id="ARBA00006939"/>
    </source>
</evidence>
<proteinExistence type="inferred from homology"/>
<name>A0A0S7BU43_9CHLR</name>
<comment type="similarity">
    <text evidence="2">Belongs to the ZIP transporter (TC 2.A.5) family.</text>
</comment>
<keyword evidence="4 8" id="KW-0812">Transmembrane</keyword>
<keyword evidence="3" id="KW-1003">Cell membrane</keyword>
<comment type="subcellular location">
    <subcellularLocation>
        <location evidence="1">Cell membrane</location>
        <topology evidence="1">Multi-pass membrane protein</topology>
    </subcellularLocation>
</comment>
<evidence type="ECO:0000256" key="1">
    <source>
        <dbReference type="ARBA" id="ARBA00004651"/>
    </source>
</evidence>
<keyword evidence="7 8" id="KW-0472">Membrane</keyword>
<dbReference type="Pfam" id="PF02535">
    <property type="entry name" value="Zip"/>
    <property type="match status" value="2"/>
</dbReference>
<evidence type="ECO:0000256" key="5">
    <source>
        <dbReference type="ARBA" id="ARBA00022833"/>
    </source>
</evidence>
<evidence type="ECO:0000313" key="9">
    <source>
        <dbReference type="EMBL" id="GAP40416.1"/>
    </source>
</evidence>
<keyword evidence="6 8" id="KW-1133">Transmembrane helix</keyword>
<dbReference type="Proteomes" id="UP000053370">
    <property type="component" value="Unassembled WGS sequence"/>
</dbReference>
<feature type="transmembrane region" description="Helical" evidence="8">
    <location>
        <begin position="219"/>
        <end position="237"/>
    </location>
</feature>
<dbReference type="GO" id="GO:0005385">
    <property type="term" value="F:zinc ion transmembrane transporter activity"/>
    <property type="evidence" value="ECO:0007669"/>
    <property type="project" value="TreeGrafter"/>
</dbReference>
<dbReference type="InterPro" id="IPR003689">
    <property type="entry name" value="ZIP"/>
</dbReference>
<dbReference type="PATRIC" id="fig|1678840.3.peg.1658"/>
<dbReference type="OrthoDB" id="9787346at2"/>
<evidence type="ECO:0000256" key="3">
    <source>
        <dbReference type="ARBA" id="ARBA00022475"/>
    </source>
</evidence>
<evidence type="ECO:0000256" key="8">
    <source>
        <dbReference type="SAM" id="Phobius"/>
    </source>
</evidence>
<evidence type="ECO:0000256" key="7">
    <source>
        <dbReference type="ARBA" id="ARBA00023136"/>
    </source>
</evidence>
<dbReference type="EMBL" id="DF968181">
    <property type="protein sequence ID" value="GAP40416.1"/>
    <property type="molecule type" value="Genomic_DNA"/>
</dbReference>
<evidence type="ECO:0000313" key="10">
    <source>
        <dbReference type="Proteomes" id="UP000053370"/>
    </source>
</evidence>
<reference evidence="9" key="1">
    <citation type="journal article" date="2015" name="Genome Announc.">
        <title>Draft Genome Sequence of Anaerolineae Strain TC1, a Novel Isolate from a Methanogenic Wastewater Treatment System.</title>
        <authorList>
            <person name="Matsuura N."/>
            <person name="Tourlousse D.M."/>
            <person name="Sun L."/>
            <person name="Toyonaga M."/>
            <person name="Kuroda K."/>
            <person name="Ohashi A."/>
            <person name="Cruz R."/>
            <person name="Yamaguchi T."/>
            <person name="Sekiguchi Y."/>
        </authorList>
    </citation>
    <scope>NUCLEOTIDE SEQUENCE [LARGE SCALE GENOMIC DNA]</scope>
    <source>
        <strain evidence="9">TC1</strain>
    </source>
</reference>
<protein>
    <submittedName>
        <fullName evidence="9">Zinc transporter ZupT</fullName>
    </submittedName>
</protein>
<evidence type="ECO:0000256" key="6">
    <source>
        <dbReference type="ARBA" id="ARBA00022989"/>
    </source>
</evidence>
<feature type="transmembrane region" description="Helical" evidence="8">
    <location>
        <begin position="12"/>
        <end position="33"/>
    </location>
</feature>
<feature type="transmembrane region" description="Helical" evidence="8">
    <location>
        <begin position="249"/>
        <end position="266"/>
    </location>
</feature>
<feature type="transmembrane region" description="Helical" evidence="8">
    <location>
        <begin position="45"/>
        <end position="66"/>
    </location>
</feature>
<dbReference type="AlphaFoldDB" id="A0A0S7BU43"/>
<sequence length="267" mass="28138">MIHFFSQFSPVIQALIATTFTWAMTALGAAIVFTSKQISKKTLNLALGFAAGVMIAASFFSLLLPAIEATEGTGVPTWFPAVTGFLLGGGFLWAVDKFMPHLHMNTADAEGSKSNLSRSLLLVLAITLHNIPEGLAVGVAFGAAAVHNDISYIAAAFSIAIGIGIQNFPEGLAVSAPLRGEGLSRWKSFFWGQFSGLVEPVSAVIGAAAVYFIQPLLPYALSFAAGAMIFVTSEELIPEAESEESDLPTLALMVGFALMMLLDIAFS</sequence>
<dbReference type="STRING" id="1678840.ATC1_13390"/>
<evidence type="ECO:0000256" key="4">
    <source>
        <dbReference type="ARBA" id="ARBA00022692"/>
    </source>
</evidence>
<keyword evidence="10" id="KW-1185">Reference proteome</keyword>
<dbReference type="GO" id="GO:0005886">
    <property type="term" value="C:plasma membrane"/>
    <property type="evidence" value="ECO:0007669"/>
    <property type="project" value="UniProtKB-SubCell"/>
</dbReference>
<gene>
    <name evidence="9" type="ORF">ATC1_13390</name>
</gene>
<dbReference type="PANTHER" id="PTHR11040:SF211">
    <property type="entry name" value="ZINC TRANSPORTER ZIP11"/>
    <property type="match status" value="1"/>
</dbReference>
<keyword evidence="5" id="KW-0862">Zinc</keyword>
<accession>A0A0S7BU43</accession>
<dbReference type="PANTHER" id="PTHR11040">
    <property type="entry name" value="ZINC/IRON TRANSPORTER"/>
    <property type="match status" value="1"/>
</dbReference>
<dbReference type="RefSeq" id="WP_062279680.1">
    <property type="nucleotide sequence ID" value="NZ_DF968181.1"/>
</dbReference>
<organism evidence="9">
    <name type="scientific">Flexilinea flocculi</name>
    <dbReference type="NCBI Taxonomy" id="1678840"/>
    <lineage>
        <taxon>Bacteria</taxon>
        <taxon>Bacillati</taxon>
        <taxon>Chloroflexota</taxon>
        <taxon>Anaerolineae</taxon>
        <taxon>Anaerolineales</taxon>
        <taxon>Anaerolineaceae</taxon>
        <taxon>Flexilinea</taxon>
    </lineage>
</organism>
<feature type="transmembrane region" description="Helical" evidence="8">
    <location>
        <begin position="78"/>
        <end position="95"/>
    </location>
</feature>